<dbReference type="RefSeq" id="WP_004803768.1">
    <property type="nucleotide sequence ID" value="NZ_KB446649.1"/>
</dbReference>
<comment type="subcellular location">
    <subcellularLocation>
        <location evidence="5">Cytoplasm</location>
    </subcellularLocation>
</comment>
<keyword evidence="2 5" id="KW-0690">Ribosome biogenesis</keyword>
<dbReference type="SUPFAM" id="SSF50346">
    <property type="entry name" value="PRC-barrel domain"/>
    <property type="match status" value="1"/>
</dbReference>
<dbReference type="Pfam" id="PF01782">
    <property type="entry name" value="RimM"/>
    <property type="match status" value="1"/>
</dbReference>
<dbReference type="InterPro" id="IPR009000">
    <property type="entry name" value="Transl_B-barrel_sf"/>
</dbReference>
<keyword evidence="4 5" id="KW-0143">Chaperone</keyword>
<comment type="caution">
    <text evidence="8">The sequence shown here is derived from an EMBL/GenBank/DDBJ whole genome shotgun (WGS) entry which is preliminary data.</text>
</comment>
<dbReference type="Gene3D" id="2.40.30.60">
    <property type="entry name" value="RimM"/>
    <property type="match status" value="1"/>
</dbReference>
<dbReference type="InterPro" id="IPR002676">
    <property type="entry name" value="RimM_N"/>
</dbReference>
<dbReference type="NCBIfam" id="TIGR02273">
    <property type="entry name" value="16S_RimM"/>
    <property type="match status" value="1"/>
</dbReference>
<sequence length="166" mass="19419">MEEKVIIGIIINTHGIKGELKINASTDFPDERFKPGQEIWIGDQSYTIETHRVHKGYDLVSLKGYQNINLVEHLKRMKVYAYKDENLLDEDEYYISDWQGCEVYNEGVYLGKVVDVYENTYQDILHVNYQGKKLLIPCVEAFIKNKDIEHKRIDVSLIKGFIDDED</sequence>
<feature type="domain" description="Ribosome maturation factor RimM PRC barrel" evidence="7">
    <location>
        <begin position="97"/>
        <end position="158"/>
    </location>
</feature>
<evidence type="ECO:0000256" key="5">
    <source>
        <dbReference type="HAMAP-Rule" id="MF_00014"/>
    </source>
</evidence>
<name>M2PKP8_9FIRM</name>
<dbReference type="SUPFAM" id="SSF50447">
    <property type="entry name" value="Translation proteins"/>
    <property type="match status" value="1"/>
</dbReference>
<gene>
    <name evidence="5" type="primary">rimM</name>
    <name evidence="8" type="ORF">HMPREF9943_01552</name>
</gene>
<dbReference type="EMBL" id="AGEJ01000024">
    <property type="protein sequence ID" value="EMD16149.1"/>
    <property type="molecule type" value="Genomic_DNA"/>
</dbReference>
<reference evidence="8 9" key="1">
    <citation type="submission" date="2013-02" db="EMBL/GenBank/DDBJ databases">
        <title>The Genome Sequence of Lactobacillus catenaformis F0143.</title>
        <authorList>
            <consortium name="The Broad Institute Genome Sequencing Platform"/>
            <person name="Earl A."/>
            <person name="Ward D."/>
            <person name="Feldgarden M."/>
            <person name="Gevers D."/>
            <person name="Izard J."/>
            <person name="Blanton J.M."/>
            <person name="Mathney J."/>
            <person name="Dewhirst F.E."/>
            <person name="Young S.K."/>
            <person name="Zeng Q."/>
            <person name="Gargeya S."/>
            <person name="Fitzgerald M."/>
            <person name="Haas B."/>
            <person name="Abouelleil A."/>
            <person name="Alvarado L."/>
            <person name="Arachchi H.M."/>
            <person name="Berlin A."/>
            <person name="Chapman S.B."/>
            <person name="Gearin G."/>
            <person name="Goldberg J."/>
            <person name="Griggs A."/>
            <person name="Gujja S."/>
            <person name="Hansen M."/>
            <person name="Heiman D."/>
            <person name="Howarth C."/>
            <person name="Larimer J."/>
            <person name="Lui A."/>
            <person name="MacDonald P.J.P."/>
            <person name="McCowen C."/>
            <person name="Montmayeur A."/>
            <person name="Murphy C."/>
            <person name="Neiman D."/>
            <person name="Pearson M."/>
            <person name="Priest M."/>
            <person name="Roberts A."/>
            <person name="Saif S."/>
            <person name="Shea T."/>
            <person name="Sisk P."/>
            <person name="Stolte C."/>
            <person name="Sykes S."/>
            <person name="Wortman J."/>
            <person name="Nusbaum C."/>
            <person name="Birren B."/>
        </authorList>
    </citation>
    <scope>NUCLEOTIDE SEQUENCE [LARGE SCALE GENOMIC DNA]</scope>
    <source>
        <strain evidence="8 9">OT 569</strain>
    </source>
</reference>
<dbReference type="OrthoDB" id="9810331at2"/>
<evidence type="ECO:0000256" key="1">
    <source>
        <dbReference type="ARBA" id="ARBA00022490"/>
    </source>
</evidence>
<feature type="domain" description="RimM N-terminal" evidence="6">
    <location>
        <begin position="7"/>
        <end position="84"/>
    </location>
</feature>
<evidence type="ECO:0000313" key="8">
    <source>
        <dbReference type="EMBL" id="EMD16149.1"/>
    </source>
</evidence>
<keyword evidence="9" id="KW-1185">Reference proteome</keyword>
<evidence type="ECO:0000259" key="7">
    <source>
        <dbReference type="Pfam" id="PF24986"/>
    </source>
</evidence>
<dbReference type="InterPro" id="IPR036976">
    <property type="entry name" value="RimM_N_sf"/>
</dbReference>
<dbReference type="InterPro" id="IPR056792">
    <property type="entry name" value="PRC_RimM"/>
</dbReference>
<evidence type="ECO:0000256" key="2">
    <source>
        <dbReference type="ARBA" id="ARBA00022517"/>
    </source>
</evidence>
<organism evidence="8 9">
    <name type="scientific">Eggerthia catenaformis OT 569 = DSM 20559</name>
    <dbReference type="NCBI Taxonomy" id="999415"/>
    <lineage>
        <taxon>Bacteria</taxon>
        <taxon>Bacillati</taxon>
        <taxon>Bacillota</taxon>
        <taxon>Erysipelotrichia</taxon>
        <taxon>Erysipelotrichales</taxon>
        <taxon>Coprobacillaceae</taxon>
        <taxon>Eggerthia</taxon>
    </lineage>
</organism>
<dbReference type="eggNOG" id="COG0806">
    <property type="taxonomic scope" value="Bacteria"/>
</dbReference>
<accession>M2PKP8</accession>
<evidence type="ECO:0000259" key="6">
    <source>
        <dbReference type="Pfam" id="PF01782"/>
    </source>
</evidence>
<keyword evidence="3 5" id="KW-0698">rRNA processing</keyword>
<dbReference type="GO" id="GO:0042274">
    <property type="term" value="P:ribosomal small subunit biogenesis"/>
    <property type="evidence" value="ECO:0007669"/>
    <property type="project" value="UniProtKB-UniRule"/>
</dbReference>
<evidence type="ECO:0000313" key="9">
    <source>
        <dbReference type="Proteomes" id="UP000011758"/>
    </source>
</evidence>
<keyword evidence="1 5" id="KW-0963">Cytoplasm</keyword>
<evidence type="ECO:0000256" key="4">
    <source>
        <dbReference type="ARBA" id="ARBA00023186"/>
    </source>
</evidence>
<dbReference type="Gene3D" id="2.30.30.240">
    <property type="entry name" value="PRC-barrel domain"/>
    <property type="match status" value="1"/>
</dbReference>
<dbReference type="InterPro" id="IPR011961">
    <property type="entry name" value="RimM"/>
</dbReference>
<dbReference type="GO" id="GO:0043022">
    <property type="term" value="F:ribosome binding"/>
    <property type="evidence" value="ECO:0007669"/>
    <property type="project" value="InterPro"/>
</dbReference>
<dbReference type="PATRIC" id="fig|999415.3.peg.1579"/>
<dbReference type="PANTHER" id="PTHR33692:SF1">
    <property type="entry name" value="RIBOSOME MATURATION FACTOR RIMM"/>
    <property type="match status" value="1"/>
</dbReference>
<comment type="function">
    <text evidence="5">An accessory protein needed during the final step in the assembly of 30S ribosomal subunit, possibly for assembly of the head region. Essential for efficient processing of 16S rRNA. May be needed both before and after RbfA during the maturation of 16S rRNA. It has affinity for free ribosomal 30S subunits but not for 70S ribosomes.</text>
</comment>
<dbReference type="HAMAP" id="MF_00014">
    <property type="entry name" value="Ribosome_mat_RimM"/>
    <property type="match status" value="1"/>
</dbReference>
<dbReference type="STRING" id="999415.HMPREF9943_01552"/>
<proteinExistence type="inferred from homology"/>
<dbReference type="Pfam" id="PF24986">
    <property type="entry name" value="PRC_RimM"/>
    <property type="match status" value="1"/>
</dbReference>
<dbReference type="GO" id="GO:0005840">
    <property type="term" value="C:ribosome"/>
    <property type="evidence" value="ECO:0007669"/>
    <property type="project" value="InterPro"/>
</dbReference>
<evidence type="ECO:0000256" key="3">
    <source>
        <dbReference type="ARBA" id="ARBA00022552"/>
    </source>
</evidence>
<comment type="similarity">
    <text evidence="5">Belongs to the RimM family.</text>
</comment>
<dbReference type="GO" id="GO:0005737">
    <property type="term" value="C:cytoplasm"/>
    <property type="evidence" value="ECO:0007669"/>
    <property type="project" value="UniProtKB-SubCell"/>
</dbReference>
<dbReference type="PANTHER" id="PTHR33692">
    <property type="entry name" value="RIBOSOME MATURATION FACTOR RIMM"/>
    <property type="match status" value="1"/>
</dbReference>
<dbReference type="GO" id="GO:0006364">
    <property type="term" value="P:rRNA processing"/>
    <property type="evidence" value="ECO:0007669"/>
    <property type="project" value="UniProtKB-UniRule"/>
</dbReference>
<comment type="subunit">
    <text evidence="5">Binds ribosomal protein uS19.</text>
</comment>
<comment type="domain">
    <text evidence="5">The PRC barrel domain binds ribosomal protein uS19.</text>
</comment>
<dbReference type="InterPro" id="IPR011033">
    <property type="entry name" value="PRC_barrel-like_sf"/>
</dbReference>
<dbReference type="AlphaFoldDB" id="M2PKP8"/>
<protein>
    <recommendedName>
        <fullName evidence="5">Ribosome maturation factor RimM</fullName>
    </recommendedName>
</protein>
<dbReference type="Proteomes" id="UP000011758">
    <property type="component" value="Unassembled WGS sequence"/>
</dbReference>